<evidence type="ECO:0000313" key="2">
    <source>
        <dbReference type="Proteomes" id="UP000307768"/>
    </source>
</evidence>
<accession>A0A5Q6RQQ0</accession>
<dbReference type="AlphaFoldDB" id="A0A5Q6RQQ0"/>
<protein>
    <recommendedName>
        <fullName evidence="3">Protein ImuA</fullName>
    </recommendedName>
</protein>
<sequence length="248" mass="25594">MTLLDQLAAQVRAMEGPTQVRDHLPALPALAQVVPGGLLRGAAYEVNGSLALALAVAAGPSSKGAWCAVVGVPEIGAEAAEAFGVALDRTILVPAPGEHWPHVVSTLADVTDVIVVRPPASVRDVEAQRIVARLRQHATTLLALTPDAGAWPRPAGRLEVTESSWTGLGAGHGHLGRRQITVTATGRWGRPHRTRLWLDAGVEPAAPSDTLAPVASSDTLAPVASSDTLAPAFPAETVPALDLVRVAS</sequence>
<comment type="caution">
    <text evidence="1">The sequence shown here is derived from an EMBL/GenBank/DDBJ whole genome shotgun (WGS) entry which is preliminary data.</text>
</comment>
<dbReference type="Proteomes" id="UP000307768">
    <property type="component" value="Unassembled WGS sequence"/>
</dbReference>
<gene>
    <name evidence="1" type="ORF">FE697_015495</name>
</gene>
<dbReference type="RefSeq" id="WP_149770541.1">
    <property type="nucleotide sequence ID" value="NZ_VDFQ02000005.1"/>
</dbReference>
<name>A0A5Q6RQQ0_9ACTN</name>
<evidence type="ECO:0000313" key="1">
    <source>
        <dbReference type="EMBL" id="KAA1420372.1"/>
    </source>
</evidence>
<evidence type="ECO:0008006" key="3">
    <source>
        <dbReference type="Google" id="ProtNLM"/>
    </source>
</evidence>
<dbReference type="OrthoDB" id="3873597at2"/>
<proteinExistence type="predicted"/>
<dbReference type="EMBL" id="VDFQ02000005">
    <property type="protein sequence ID" value="KAA1420372.1"/>
    <property type="molecule type" value="Genomic_DNA"/>
</dbReference>
<reference evidence="1 2" key="1">
    <citation type="submission" date="2019-09" db="EMBL/GenBank/DDBJ databases">
        <title>Mumia zhuanghuii sp. nov. isolated from the intestinal contents of plateau pika (Ochotona curzoniae) in the Qinghai-Tibet plateau of China.</title>
        <authorList>
            <person name="Tian Z."/>
        </authorList>
    </citation>
    <scope>NUCLEOTIDE SEQUENCE [LARGE SCALE GENOMIC DNA]</scope>
    <source>
        <strain evidence="2">350</strain>
    </source>
</reference>
<organism evidence="1 2">
    <name type="scientific">Mumia zhuanghuii</name>
    <dbReference type="NCBI Taxonomy" id="2585211"/>
    <lineage>
        <taxon>Bacteria</taxon>
        <taxon>Bacillati</taxon>
        <taxon>Actinomycetota</taxon>
        <taxon>Actinomycetes</taxon>
        <taxon>Propionibacteriales</taxon>
        <taxon>Nocardioidaceae</taxon>
        <taxon>Mumia</taxon>
    </lineage>
</organism>